<dbReference type="AlphaFoldDB" id="A0A1I0A253"/>
<proteinExistence type="predicted"/>
<accession>A0A1I0A253</accession>
<dbReference type="STRING" id="1120990.SAMN03080614_101622"/>
<evidence type="ECO:0008006" key="3">
    <source>
        <dbReference type="Google" id="ProtNLM"/>
    </source>
</evidence>
<evidence type="ECO:0000313" key="1">
    <source>
        <dbReference type="EMBL" id="SES88139.1"/>
    </source>
</evidence>
<dbReference type="OrthoDB" id="72206at2"/>
<reference evidence="2" key="1">
    <citation type="submission" date="2016-10" db="EMBL/GenBank/DDBJ databases">
        <authorList>
            <person name="Varghese N."/>
            <person name="Submissions S."/>
        </authorList>
    </citation>
    <scope>NUCLEOTIDE SEQUENCE [LARGE SCALE GENOMIC DNA]</scope>
    <source>
        <strain evidence="2">DSM 13577</strain>
    </source>
</reference>
<organism evidence="1 2">
    <name type="scientific">Anaerobranca gottschalkii DSM 13577</name>
    <dbReference type="NCBI Taxonomy" id="1120990"/>
    <lineage>
        <taxon>Bacteria</taxon>
        <taxon>Bacillati</taxon>
        <taxon>Bacillota</taxon>
        <taxon>Clostridia</taxon>
        <taxon>Eubacteriales</taxon>
        <taxon>Proteinivoracaceae</taxon>
        <taxon>Anaerobranca</taxon>
    </lineage>
</organism>
<sequence>MRKEAKEVKIGEKILECPICNHKKFWKRQTLMNTAGATFFGFDWANKEAVNFICNSCGYIMWFWVG</sequence>
<dbReference type="RefSeq" id="WP_091350162.1">
    <property type="nucleotide sequence ID" value="NZ_FOIF01000016.1"/>
</dbReference>
<gene>
    <name evidence="1" type="ORF">SAMN03080614_101622</name>
</gene>
<evidence type="ECO:0000313" key="2">
    <source>
        <dbReference type="Proteomes" id="UP000243819"/>
    </source>
</evidence>
<keyword evidence="2" id="KW-1185">Reference proteome</keyword>
<dbReference type="EMBL" id="FOIF01000016">
    <property type="protein sequence ID" value="SES88139.1"/>
    <property type="molecule type" value="Genomic_DNA"/>
</dbReference>
<name>A0A1I0A253_9FIRM</name>
<protein>
    <recommendedName>
        <fullName evidence="3">Nucleic-acid-binding protein containing Zn-ribbon domain</fullName>
    </recommendedName>
</protein>
<dbReference type="Proteomes" id="UP000243819">
    <property type="component" value="Unassembled WGS sequence"/>
</dbReference>